<evidence type="ECO:0000256" key="2">
    <source>
        <dbReference type="ARBA" id="ARBA00022946"/>
    </source>
</evidence>
<comment type="similarity">
    <text evidence="6">Belongs to the mitochondrion-specific ribosomal protein mL54 family.</text>
</comment>
<keyword evidence="2" id="KW-0809">Transit peptide</keyword>
<dbReference type="PANTHER" id="PTHR28595">
    <property type="entry name" value="39S RIBOSOMAL PROTEIN L54, MITOCHONDRIAL"/>
    <property type="match status" value="1"/>
</dbReference>
<name>A0A9Q0S3Q0_9DIPT</name>
<dbReference type="GO" id="GO:0005762">
    <property type="term" value="C:mitochondrial large ribosomal subunit"/>
    <property type="evidence" value="ECO:0007669"/>
    <property type="project" value="TreeGrafter"/>
</dbReference>
<dbReference type="GO" id="GO:0003735">
    <property type="term" value="F:structural constituent of ribosome"/>
    <property type="evidence" value="ECO:0007669"/>
    <property type="project" value="TreeGrafter"/>
</dbReference>
<keyword evidence="3 8" id="KW-0689">Ribosomal protein</keyword>
<organism evidence="8 9">
    <name type="scientific">Pseudolycoriella hygida</name>
    <dbReference type="NCBI Taxonomy" id="35572"/>
    <lineage>
        <taxon>Eukaryota</taxon>
        <taxon>Metazoa</taxon>
        <taxon>Ecdysozoa</taxon>
        <taxon>Arthropoda</taxon>
        <taxon>Hexapoda</taxon>
        <taxon>Insecta</taxon>
        <taxon>Pterygota</taxon>
        <taxon>Neoptera</taxon>
        <taxon>Endopterygota</taxon>
        <taxon>Diptera</taxon>
        <taxon>Nematocera</taxon>
        <taxon>Sciaroidea</taxon>
        <taxon>Sciaridae</taxon>
        <taxon>Pseudolycoriella</taxon>
    </lineage>
</organism>
<dbReference type="Pfam" id="PF08561">
    <property type="entry name" value="Ribosomal_L37"/>
    <property type="match status" value="1"/>
</dbReference>
<dbReference type="InterPro" id="IPR013870">
    <property type="entry name" value="Ribosomal_mL54"/>
</dbReference>
<dbReference type="PANTHER" id="PTHR28595:SF1">
    <property type="entry name" value="LARGE RIBOSOMAL SUBUNIT PROTEIN ML54"/>
    <property type="match status" value="1"/>
</dbReference>
<accession>A0A9Q0S3Q0</accession>
<evidence type="ECO:0000256" key="5">
    <source>
        <dbReference type="ARBA" id="ARBA00023274"/>
    </source>
</evidence>
<protein>
    <recommendedName>
        <fullName evidence="7">Large ribosomal subunit protein mL54</fullName>
    </recommendedName>
</protein>
<evidence type="ECO:0000256" key="6">
    <source>
        <dbReference type="ARBA" id="ARBA00033752"/>
    </source>
</evidence>
<dbReference type="AlphaFoldDB" id="A0A9Q0S3Q0"/>
<keyword evidence="4" id="KW-0496">Mitochondrion</keyword>
<keyword evidence="9" id="KW-1185">Reference proteome</keyword>
<reference evidence="8" key="1">
    <citation type="submission" date="2022-07" db="EMBL/GenBank/DDBJ databases">
        <authorList>
            <person name="Trinca V."/>
            <person name="Uliana J.V.C."/>
            <person name="Torres T.T."/>
            <person name="Ward R.J."/>
            <person name="Monesi N."/>
        </authorList>
    </citation>
    <scope>NUCLEOTIDE SEQUENCE</scope>
    <source>
        <strain evidence="8">HSMRA1968</strain>
        <tissue evidence="8">Whole embryos</tissue>
    </source>
</reference>
<gene>
    <name evidence="8" type="primary">MRPL54</name>
    <name evidence="8" type="ORF">Bhyg_07172</name>
</gene>
<evidence type="ECO:0000256" key="1">
    <source>
        <dbReference type="ARBA" id="ARBA00004173"/>
    </source>
</evidence>
<evidence type="ECO:0000313" key="8">
    <source>
        <dbReference type="EMBL" id="KAJ6642225.1"/>
    </source>
</evidence>
<proteinExistence type="inferred from homology"/>
<evidence type="ECO:0000313" key="9">
    <source>
        <dbReference type="Proteomes" id="UP001151699"/>
    </source>
</evidence>
<sequence length="133" mass="14945">MALIATCTSILRQRTSCLTILRSYSKPNAPASVLGLKKKKLGGKLGAMAEKIEIPAETDAKKLVTYVCGSNILKTGEDIKIKDDSEYPEWLWTINTGKPPKLEELDPATKQYWRKLRKLALQRNNKLSKVKRS</sequence>
<evidence type="ECO:0000256" key="7">
    <source>
        <dbReference type="ARBA" id="ARBA00035179"/>
    </source>
</evidence>
<evidence type="ECO:0000256" key="4">
    <source>
        <dbReference type="ARBA" id="ARBA00023128"/>
    </source>
</evidence>
<dbReference type="OrthoDB" id="10252718at2759"/>
<comment type="caution">
    <text evidence="8">The sequence shown here is derived from an EMBL/GenBank/DDBJ whole genome shotgun (WGS) entry which is preliminary data.</text>
</comment>
<keyword evidence="5" id="KW-0687">Ribonucleoprotein</keyword>
<dbReference type="EMBL" id="WJQU01000002">
    <property type="protein sequence ID" value="KAJ6642225.1"/>
    <property type="molecule type" value="Genomic_DNA"/>
</dbReference>
<dbReference type="Proteomes" id="UP001151699">
    <property type="component" value="Chromosome B"/>
</dbReference>
<evidence type="ECO:0000256" key="3">
    <source>
        <dbReference type="ARBA" id="ARBA00022980"/>
    </source>
</evidence>
<comment type="subcellular location">
    <subcellularLocation>
        <location evidence="1">Mitochondrion</location>
    </subcellularLocation>
</comment>